<evidence type="ECO:0000313" key="2">
    <source>
        <dbReference type="EMBL" id="OLO11183.1"/>
    </source>
</evidence>
<feature type="region of interest" description="Disordered" evidence="1">
    <location>
        <begin position="112"/>
        <end position="146"/>
    </location>
</feature>
<comment type="caution">
    <text evidence="2">The sequence shown here is derived from an EMBL/GenBank/DDBJ whole genome shotgun (WGS) entry which is preliminary data.</text>
</comment>
<sequence>MKPPRVCLWYRPSGGRLRSSSDDRPWRALQAIDAAQRNAVPGANPQGVTEARCQTHACRETVCRLVEVAATLVMQVATVPVVVAMDIGMGVPMVFPFHRLVRRLARCRAQRPMGTRLAGTGQHQARDDEQQQEQVAETMAQPVEHE</sequence>
<proteinExistence type="predicted"/>
<accession>A0A1Q8TBW9</accession>
<name>A0A1Q8TBW9_9GAMM</name>
<evidence type="ECO:0000313" key="3">
    <source>
        <dbReference type="Proteomes" id="UP000186806"/>
    </source>
</evidence>
<reference evidence="2 3" key="1">
    <citation type="submission" date="2016-12" db="EMBL/GenBank/DDBJ databases">
        <title>Draft genome sequences of strains Salinicola socius SMB35, Salinicola sp. MH3R3-1 and Chromohalobacter sp. SMB17 from the Verkhnekamsk potash mining region of Russia.</title>
        <authorList>
            <person name="Mavrodi D.V."/>
            <person name="Olsson B.E."/>
            <person name="Korsakova E.S."/>
            <person name="Pyankova A."/>
            <person name="Mavrodi O.V."/>
            <person name="Plotnikova E.G."/>
        </authorList>
    </citation>
    <scope>NUCLEOTIDE SEQUENCE [LARGE SCALE GENOMIC DNA]</scope>
    <source>
        <strain evidence="2 3">SMB17</strain>
    </source>
</reference>
<dbReference type="Proteomes" id="UP000186806">
    <property type="component" value="Unassembled WGS sequence"/>
</dbReference>
<keyword evidence="3" id="KW-1185">Reference proteome</keyword>
<protein>
    <submittedName>
        <fullName evidence="2">Uncharacterized protein</fullName>
    </submittedName>
</protein>
<gene>
    <name evidence="2" type="ORF">BTW10_10290</name>
</gene>
<organism evidence="2 3">
    <name type="scientific">Chromohalobacter japonicus</name>
    <dbReference type="NCBI Taxonomy" id="223900"/>
    <lineage>
        <taxon>Bacteria</taxon>
        <taxon>Pseudomonadati</taxon>
        <taxon>Pseudomonadota</taxon>
        <taxon>Gammaproteobacteria</taxon>
        <taxon>Oceanospirillales</taxon>
        <taxon>Halomonadaceae</taxon>
        <taxon>Chromohalobacter</taxon>
    </lineage>
</organism>
<dbReference type="EMBL" id="MSDQ01000025">
    <property type="protein sequence ID" value="OLO11183.1"/>
    <property type="molecule type" value="Genomic_DNA"/>
</dbReference>
<dbReference type="AlphaFoldDB" id="A0A1Q8TBW9"/>
<evidence type="ECO:0000256" key="1">
    <source>
        <dbReference type="SAM" id="MobiDB-lite"/>
    </source>
</evidence>